<reference evidence="5" key="2">
    <citation type="journal article" date="2018" name="Environ. Sci. Technol.">
        <title>The Toxicogenome of Hyalella azteca: A Model for Sediment Ecotoxicology and Evolutionary Toxicology.</title>
        <authorList>
            <person name="Poynton H.C."/>
            <person name="Hasenbein S."/>
            <person name="Benoit J.B."/>
            <person name="Sepulveda M.S."/>
            <person name="Poelchau M.F."/>
            <person name="Hughes D.S.T."/>
            <person name="Murali S.C."/>
            <person name="Chen S."/>
            <person name="Glastad K.M."/>
            <person name="Goodisman M.A.D."/>
            <person name="Werren J.H."/>
            <person name="Vineis J.H."/>
            <person name="Bowen J.L."/>
            <person name="Friedrich M."/>
            <person name="Jones J."/>
            <person name="Robertson H.M."/>
            <person name="Feyereisen R."/>
            <person name="Mechler-Hickson A."/>
            <person name="Mathers N."/>
            <person name="Lee C.E."/>
            <person name="Colbourne J.K."/>
            <person name="Biales A."/>
            <person name="Johnston J.S."/>
            <person name="Wellborn G.A."/>
            <person name="Rosendale A.J."/>
            <person name="Cridge A.G."/>
            <person name="Munoz-Torres M.C."/>
            <person name="Bain P.A."/>
            <person name="Manny A.R."/>
            <person name="Major K.M."/>
            <person name="Lambert F.N."/>
            <person name="Vulpe C.D."/>
            <person name="Tuck P."/>
            <person name="Blalock B.J."/>
            <person name="Lin Y.Y."/>
            <person name="Smith M.E."/>
            <person name="Ochoa-Acuna H."/>
            <person name="Chen M.M."/>
            <person name="Childers C.P."/>
            <person name="Qu J."/>
            <person name="Dugan S."/>
            <person name="Lee S.L."/>
            <person name="Chao H."/>
            <person name="Dinh H."/>
            <person name="Han Y."/>
            <person name="Doddapaneni H."/>
            <person name="Worley K.C."/>
            <person name="Muzny D.M."/>
            <person name="Gibbs R.A."/>
            <person name="Richards S."/>
        </authorList>
    </citation>
    <scope>NUCLEOTIDE SEQUENCE</scope>
    <source>
        <strain evidence="5">HAZT.00-mixed</strain>
        <tissue evidence="5">Whole organism</tissue>
    </source>
</reference>
<feature type="non-terminal residue" evidence="5">
    <location>
        <position position="270"/>
    </location>
</feature>
<dbReference type="InterPro" id="IPR001791">
    <property type="entry name" value="Laminin_G"/>
</dbReference>
<dbReference type="PROSITE" id="PS50026">
    <property type="entry name" value="EGF_3"/>
    <property type="match status" value="1"/>
</dbReference>
<dbReference type="Pfam" id="PF00008">
    <property type="entry name" value="EGF"/>
    <property type="match status" value="1"/>
</dbReference>
<dbReference type="CDD" id="cd00110">
    <property type="entry name" value="LamG"/>
    <property type="match status" value="1"/>
</dbReference>
<dbReference type="PANTHER" id="PTHR15036:SF85">
    <property type="entry name" value="SP2353, ISOFORM A"/>
    <property type="match status" value="1"/>
</dbReference>
<comment type="caution">
    <text evidence="2">Lacks conserved residue(s) required for the propagation of feature annotation.</text>
</comment>
<dbReference type="InterPro" id="IPR050372">
    <property type="entry name" value="Neurexin-related_CASP"/>
</dbReference>
<evidence type="ECO:0000256" key="3">
    <source>
        <dbReference type="SAM" id="MobiDB-lite"/>
    </source>
</evidence>
<dbReference type="PROSITE" id="PS00022">
    <property type="entry name" value="EGF_1"/>
    <property type="match status" value="1"/>
</dbReference>
<feature type="region of interest" description="Disordered" evidence="3">
    <location>
        <begin position="1"/>
        <end position="21"/>
    </location>
</feature>
<evidence type="ECO:0000259" key="4">
    <source>
        <dbReference type="PROSITE" id="PS50026"/>
    </source>
</evidence>
<reference evidence="5" key="1">
    <citation type="submission" date="2014-08" db="EMBL/GenBank/DDBJ databases">
        <authorList>
            <person name="Murali S."/>
            <person name="Richards S."/>
            <person name="Bandaranaike D."/>
            <person name="Bellair M."/>
            <person name="Blankenburg K."/>
            <person name="Chao H."/>
            <person name="Dinh H."/>
            <person name="Doddapaneni H."/>
            <person name="Dugan-Rocha S."/>
            <person name="Elkadiri S."/>
            <person name="Gnanaolivu R."/>
            <person name="Hughes D."/>
            <person name="Lee S."/>
            <person name="Li M."/>
            <person name="Ming W."/>
            <person name="Munidasa M."/>
            <person name="Muniz J."/>
            <person name="Nguyen L."/>
            <person name="Osuji N."/>
            <person name="Pu L.-L."/>
            <person name="Puazo M."/>
            <person name="Skinner E."/>
            <person name="Qu C."/>
            <person name="Quiroz J."/>
            <person name="Raj R."/>
            <person name="Weissenberger G."/>
            <person name="Xin Y."/>
            <person name="Zou X."/>
            <person name="Han Y."/>
            <person name="Worley K."/>
            <person name="Muzny D."/>
            <person name="Gibbs R."/>
        </authorList>
    </citation>
    <scope>NUCLEOTIDE SEQUENCE</scope>
    <source>
        <strain evidence="5">HAZT.00-mixed</strain>
        <tissue evidence="5">Whole organism</tissue>
    </source>
</reference>
<name>A0A6A0H8M1_HYAAZ</name>
<proteinExistence type="predicted"/>
<feature type="domain" description="EGF-like" evidence="4">
    <location>
        <begin position="124"/>
        <end position="161"/>
    </location>
</feature>
<evidence type="ECO:0000256" key="1">
    <source>
        <dbReference type="ARBA" id="ARBA00023157"/>
    </source>
</evidence>
<protein>
    <recommendedName>
        <fullName evidence="4">EGF-like domain-containing protein</fullName>
    </recommendedName>
</protein>
<evidence type="ECO:0000313" key="5">
    <source>
        <dbReference type="EMBL" id="KAA0202106.1"/>
    </source>
</evidence>
<dbReference type="EMBL" id="JQDR03004315">
    <property type="protein sequence ID" value="KAA0202106.1"/>
    <property type="molecule type" value="Genomic_DNA"/>
</dbReference>
<keyword evidence="1 2" id="KW-1015">Disulfide bond</keyword>
<dbReference type="InterPro" id="IPR013320">
    <property type="entry name" value="ConA-like_dom_sf"/>
</dbReference>
<organism evidence="5">
    <name type="scientific">Hyalella azteca</name>
    <name type="common">Amphipod</name>
    <dbReference type="NCBI Taxonomy" id="294128"/>
    <lineage>
        <taxon>Eukaryota</taxon>
        <taxon>Metazoa</taxon>
        <taxon>Ecdysozoa</taxon>
        <taxon>Arthropoda</taxon>
        <taxon>Crustacea</taxon>
        <taxon>Multicrustacea</taxon>
        <taxon>Malacostraca</taxon>
        <taxon>Eumalacostraca</taxon>
        <taxon>Peracarida</taxon>
        <taxon>Amphipoda</taxon>
        <taxon>Senticaudata</taxon>
        <taxon>Talitrida</taxon>
        <taxon>Talitroidea</taxon>
        <taxon>Hyalellidae</taxon>
        <taxon>Hyalella</taxon>
    </lineage>
</organism>
<dbReference type="GO" id="GO:0016020">
    <property type="term" value="C:membrane"/>
    <property type="evidence" value="ECO:0007669"/>
    <property type="project" value="UniProtKB-SubCell"/>
</dbReference>
<dbReference type="SUPFAM" id="SSF49899">
    <property type="entry name" value="Concanavalin A-like lectins/glucanases"/>
    <property type="match status" value="1"/>
</dbReference>
<keyword evidence="2" id="KW-0245">EGF-like domain</keyword>
<accession>A0A6A0H8M1</accession>
<dbReference type="CDD" id="cd00054">
    <property type="entry name" value="EGF_CA"/>
    <property type="match status" value="1"/>
</dbReference>
<dbReference type="AlphaFoldDB" id="A0A6A0H8M1"/>
<dbReference type="Gene3D" id="2.60.120.200">
    <property type="match status" value="1"/>
</dbReference>
<dbReference type="PANTHER" id="PTHR15036">
    <property type="entry name" value="PIKACHURIN-LIKE PROTEIN"/>
    <property type="match status" value="1"/>
</dbReference>
<gene>
    <name evidence="5" type="ORF">HAZT_HAZT009919</name>
</gene>
<dbReference type="Gene3D" id="2.10.25.10">
    <property type="entry name" value="Laminin"/>
    <property type="match status" value="1"/>
</dbReference>
<dbReference type="Proteomes" id="UP000711488">
    <property type="component" value="Unassembled WGS sequence"/>
</dbReference>
<evidence type="ECO:0000256" key="2">
    <source>
        <dbReference type="PROSITE-ProRule" id="PRU00076"/>
    </source>
</evidence>
<reference evidence="5" key="3">
    <citation type="submission" date="2019-06" db="EMBL/GenBank/DDBJ databases">
        <authorList>
            <person name="Poynton C."/>
            <person name="Hasenbein S."/>
            <person name="Benoit J.B."/>
            <person name="Sepulveda M.S."/>
            <person name="Poelchau M.F."/>
            <person name="Murali S.C."/>
            <person name="Chen S."/>
            <person name="Glastad K.M."/>
            <person name="Werren J.H."/>
            <person name="Vineis J.H."/>
            <person name="Bowen J.L."/>
            <person name="Friedrich M."/>
            <person name="Jones J."/>
            <person name="Robertson H.M."/>
            <person name="Feyereisen R."/>
            <person name="Mechler-Hickson A."/>
            <person name="Mathers N."/>
            <person name="Lee C.E."/>
            <person name="Colbourne J.K."/>
            <person name="Biales A."/>
            <person name="Johnston J.S."/>
            <person name="Wellborn G.A."/>
            <person name="Rosendale A.J."/>
            <person name="Cridge A.G."/>
            <person name="Munoz-Torres M.C."/>
            <person name="Bain P.A."/>
            <person name="Manny A.R."/>
            <person name="Major K.M."/>
            <person name="Lambert F.N."/>
            <person name="Vulpe C.D."/>
            <person name="Tuck P."/>
            <person name="Blalock B.J."/>
            <person name="Lin Y.-Y."/>
            <person name="Smith M.E."/>
            <person name="Ochoa-Acuna H."/>
            <person name="Chen M.-J.M."/>
            <person name="Childers C.P."/>
            <person name="Qu J."/>
            <person name="Dugan S."/>
            <person name="Lee S.L."/>
            <person name="Chao H."/>
            <person name="Dinh H."/>
            <person name="Han Y."/>
            <person name="Doddapaneni H."/>
            <person name="Worley K.C."/>
            <person name="Muzny D.M."/>
            <person name="Gibbs R.A."/>
            <person name="Richards S."/>
        </authorList>
    </citation>
    <scope>NUCLEOTIDE SEQUENCE</scope>
    <source>
        <strain evidence="5">HAZT.00-mixed</strain>
        <tissue evidence="5">Whole organism</tissue>
    </source>
</reference>
<feature type="disulfide bond" evidence="2">
    <location>
        <begin position="151"/>
        <end position="160"/>
    </location>
</feature>
<dbReference type="SMART" id="SM00181">
    <property type="entry name" value="EGF"/>
    <property type="match status" value="1"/>
</dbReference>
<comment type="caution">
    <text evidence="5">The sequence shown here is derived from an EMBL/GenBank/DDBJ whole genome shotgun (WGS) entry which is preliminary data.</text>
</comment>
<sequence>MDDRNVANVHSEDSQDASDFHWTDTEDTVDTQWQDAETSFPWTNTGLSTSSMMATASSENSILRATQTSYSTTKKFGASCTTHLDCPLARSECIEGICSCQEGSSWSQDLQLCEENAPGHEAATENPCSRSPCHEGATCVPQPKGSFTCDCPPHRSGPLCGEHHSAPYQTPSFQGNSFLEIKKIKAYNKVQIELEFRSFTSSGLLLYTQQQEDGEGDFLSLAVVVAKRYQRDGVLQLDGAEDVSGKAPGHLKSLDLRGSTFLGYVKGDSS</sequence>
<dbReference type="InterPro" id="IPR000742">
    <property type="entry name" value="EGF"/>
</dbReference>